<evidence type="ECO:0000313" key="2">
    <source>
        <dbReference type="EMBL" id="MCP8968257.1"/>
    </source>
</evidence>
<keyword evidence="3" id="KW-1185">Reference proteome</keyword>
<name>A0AA41X3V9_9BACI</name>
<sequence>MSVTLQPVWPEQAELLKNLYSLYLHELSAYTDSLFMNEQGLFEFGGFCLIGEKSELQPYLIQYEGRCVGFLLVALPPFTKPGTDYCLNDLFMLRAYRGKGIAHQAVKELFKKKSGTFCVMQLQANERAVQFWRSVYDRNRILYEEENREIDNELCVVQTFSV</sequence>
<gene>
    <name evidence="2" type="ORF">NK662_06850</name>
</gene>
<reference evidence="2" key="1">
    <citation type="submission" date="2022-07" db="EMBL/GenBank/DDBJ databases">
        <authorList>
            <person name="Li W.-J."/>
            <person name="Deng Q.-Q."/>
        </authorList>
    </citation>
    <scope>NUCLEOTIDE SEQUENCE</scope>
    <source>
        <strain evidence="2">SYSU M60031</strain>
    </source>
</reference>
<dbReference type="Proteomes" id="UP001156102">
    <property type="component" value="Unassembled WGS sequence"/>
</dbReference>
<dbReference type="Gene3D" id="3.40.630.30">
    <property type="match status" value="1"/>
</dbReference>
<keyword evidence="2" id="KW-0808">Transferase</keyword>
<dbReference type="SUPFAM" id="SSF55729">
    <property type="entry name" value="Acyl-CoA N-acyltransferases (Nat)"/>
    <property type="match status" value="1"/>
</dbReference>
<dbReference type="GO" id="GO:0016747">
    <property type="term" value="F:acyltransferase activity, transferring groups other than amino-acyl groups"/>
    <property type="evidence" value="ECO:0007669"/>
    <property type="project" value="InterPro"/>
</dbReference>
<accession>A0AA41X3V9</accession>
<dbReference type="InterPro" id="IPR016181">
    <property type="entry name" value="Acyl_CoA_acyltransferase"/>
</dbReference>
<organism evidence="2 3">
    <name type="scientific">Ectobacillus ponti</name>
    <dbReference type="NCBI Taxonomy" id="2961894"/>
    <lineage>
        <taxon>Bacteria</taxon>
        <taxon>Bacillati</taxon>
        <taxon>Bacillota</taxon>
        <taxon>Bacilli</taxon>
        <taxon>Bacillales</taxon>
        <taxon>Bacillaceae</taxon>
        <taxon>Ectobacillus</taxon>
    </lineage>
</organism>
<dbReference type="AlphaFoldDB" id="A0AA41X3V9"/>
<comment type="caution">
    <text evidence="2">The sequence shown here is derived from an EMBL/GenBank/DDBJ whole genome shotgun (WGS) entry which is preliminary data.</text>
</comment>
<evidence type="ECO:0000313" key="3">
    <source>
        <dbReference type="Proteomes" id="UP001156102"/>
    </source>
</evidence>
<keyword evidence="2" id="KW-0012">Acyltransferase</keyword>
<feature type="domain" description="N-acetyltransferase" evidence="1">
    <location>
        <begin position="3"/>
        <end position="149"/>
    </location>
</feature>
<evidence type="ECO:0000259" key="1">
    <source>
        <dbReference type="PROSITE" id="PS51186"/>
    </source>
</evidence>
<dbReference type="PROSITE" id="PS51186">
    <property type="entry name" value="GNAT"/>
    <property type="match status" value="1"/>
</dbReference>
<protein>
    <submittedName>
        <fullName evidence="2">GNAT family N-acetyltransferase</fullName>
        <ecNumber evidence="2">2.3.1.-</ecNumber>
    </submittedName>
</protein>
<dbReference type="EC" id="2.3.1.-" evidence="2"/>
<dbReference type="RefSeq" id="WP_254758174.1">
    <property type="nucleotide sequence ID" value="NZ_JANCLT010000003.1"/>
</dbReference>
<dbReference type="Pfam" id="PF00583">
    <property type="entry name" value="Acetyltransf_1"/>
    <property type="match status" value="1"/>
</dbReference>
<dbReference type="CDD" id="cd04301">
    <property type="entry name" value="NAT_SF"/>
    <property type="match status" value="1"/>
</dbReference>
<proteinExistence type="predicted"/>
<dbReference type="EMBL" id="JANCLT010000003">
    <property type="protein sequence ID" value="MCP8968257.1"/>
    <property type="molecule type" value="Genomic_DNA"/>
</dbReference>
<dbReference type="InterPro" id="IPR000182">
    <property type="entry name" value="GNAT_dom"/>
</dbReference>